<comment type="similarity">
    <text evidence="1">Belongs to the 'GDSL' lipolytic enzyme family.</text>
</comment>
<dbReference type="InterPro" id="IPR036514">
    <property type="entry name" value="SGNH_hydro_sf"/>
</dbReference>
<dbReference type="GO" id="GO:0006629">
    <property type="term" value="P:lipid metabolic process"/>
    <property type="evidence" value="ECO:0007669"/>
    <property type="project" value="InterPro"/>
</dbReference>
<reference evidence="2" key="1">
    <citation type="submission" date="2013-08" db="EMBL/GenBank/DDBJ databases">
        <authorList>
            <person name="Mendez C."/>
            <person name="Richter M."/>
            <person name="Ferrer M."/>
            <person name="Sanchez J."/>
        </authorList>
    </citation>
    <scope>NUCLEOTIDE SEQUENCE</scope>
</reference>
<proteinExistence type="inferred from homology"/>
<dbReference type="SUPFAM" id="SSF52266">
    <property type="entry name" value="SGNH hydrolase"/>
    <property type="match status" value="1"/>
</dbReference>
<dbReference type="Gene3D" id="3.40.50.1110">
    <property type="entry name" value="SGNH hydrolase"/>
    <property type="match status" value="1"/>
</dbReference>
<dbReference type="GO" id="GO:0016298">
    <property type="term" value="F:lipase activity"/>
    <property type="evidence" value="ECO:0007669"/>
    <property type="project" value="InterPro"/>
</dbReference>
<accession>T0Y9Z0</accession>
<sequence length="144" mass="14579">MVWGAGLFVPAQAANYSALYAFGDSLSDAGNAYIATTALGAPEPVSPPYSDGRFSNGPVWVQDLASQLGLPALTPSLAGGTDFAVGGAQTGTTPVHTANLSDLPGQLTAFQAAVRQPSSSALYTLWIGANDLFSILATSGMTPT</sequence>
<dbReference type="InterPro" id="IPR008265">
    <property type="entry name" value="Lipase_GDSL_AS"/>
</dbReference>
<reference evidence="2" key="2">
    <citation type="journal article" date="2014" name="ISME J.">
        <title>Microbial stratification in low pH oxic and suboxic macroscopic growths along an acid mine drainage.</title>
        <authorList>
            <person name="Mendez-Garcia C."/>
            <person name="Mesa V."/>
            <person name="Sprenger R.R."/>
            <person name="Richter M."/>
            <person name="Diez M.S."/>
            <person name="Solano J."/>
            <person name="Bargiela R."/>
            <person name="Golyshina O.V."/>
            <person name="Manteca A."/>
            <person name="Ramos J.L."/>
            <person name="Gallego J.R."/>
            <person name="Llorente I."/>
            <person name="Martins Dos Santos V.A."/>
            <person name="Jensen O.N."/>
            <person name="Pelaez A.I."/>
            <person name="Sanchez J."/>
            <person name="Ferrer M."/>
        </authorList>
    </citation>
    <scope>NUCLEOTIDE SEQUENCE</scope>
</reference>
<gene>
    <name evidence="2" type="ORF">B1A_21097</name>
</gene>
<dbReference type="PANTHER" id="PTHR22835">
    <property type="entry name" value="ZINC FINGER FYVE DOMAIN CONTAINING PROTEIN"/>
    <property type="match status" value="1"/>
</dbReference>
<feature type="non-terminal residue" evidence="2">
    <location>
        <position position="144"/>
    </location>
</feature>
<dbReference type="AlphaFoldDB" id="T0Y9Z0"/>
<dbReference type="Pfam" id="PF00657">
    <property type="entry name" value="Lipase_GDSL"/>
    <property type="match status" value="1"/>
</dbReference>
<evidence type="ECO:0000256" key="1">
    <source>
        <dbReference type="ARBA" id="ARBA00008668"/>
    </source>
</evidence>
<dbReference type="EMBL" id="AUZX01015587">
    <property type="protein sequence ID" value="EQD28607.1"/>
    <property type="molecule type" value="Genomic_DNA"/>
</dbReference>
<dbReference type="PROSITE" id="PS01098">
    <property type="entry name" value="LIPASE_GDSL_SER"/>
    <property type="match status" value="1"/>
</dbReference>
<organism evidence="2">
    <name type="scientific">mine drainage metagenome</name>
    <dbReference type="NCBI Taxonomy" id="410659"/>
    <lineage>
        <taxon>unclassified sequences</taxon>
        <taxon>metagenomes</taxon>
        <taxon>ecological metagenomes</taxon>
    </lineage>
</organism>
<evidence type="ECO:0000313" key="2">
    <source>
        <dbReference type="EMBL" id="EQD28607.1"/>
    </source>
</evidence>
<dbReference type="PANTHER" id="PTHR22835:SF659">
    <property type="entry name" value="GDSL LIPASE_ACYLHYDROLASE, PUTATIVE (AFU_ORTHOLOGUE AFUA_2G00510)-RELATED"/>
    <property type="match status" value="1"/>
</dbReference>
<comment type="caution">
    <text evidence="2">The sequence shown here is derived from an EMBL/GenBank/DDBJ whole genome shotgun (WGS) entry which is preliminary data.</text>
</comment>
<name>T0Y9Z0_9ZZZZ</name>
<protein>
    <submittedName>
        <fullName evidence="2">Esterase</fullName>
    </submittedName>
</protein>
<dbReference type="InterPro" id="IPR001087">
    <property type="entry name" value="GDSL"/>
</dbReference>